<dbReference type="PIRSF" id="PIRSF000808">
    <property type="entry name" value="GalT"/>
    <property type="match status" value="1"/>
</dbReference>
<dbReference type="InterPro" id="IPR053177">
    <property type="entry name" value="ADP-glucose_phosphorylase"/>
</dbReference>
<evidence type="ECO:0000259" key="6">
    <source>
        <dbReference type="Pfam" id="PF01087"/>
    </source>
</evidence>
<dbReference type="GO" id="GO:0008270">
    <property type="term" value="F:zinc ion binding"/>
    <property type="evidence" value="ECO:0007669"/>
    <property type="project" value="InterPro"/>
</dbReference>
<dbReference type="SUPFAM" id="SSF54197">
    <property type="entry name" value="HIT-like"/>
    <property type="match status" value="2"/>
</dbReference>
<comment type="caution">
    <text evidence="7">The sequence shown here is derived from an EMBL/GenBank/DDBJ whole genome shotgun (WGS) entry which is preliminary data.</text>
</comment>
<evidence type="ECO:0000256" key="1">
    <source>
        <dbReference type="ARBA" id="ARBA00022679"/>
    </source>
</evidence>
<dbReference type="Pfam" id="PF01087">
    <property type="entry name" value="GalP_UDP_transf"/>
    <property type="match status" value="1"/>
</dbReference>
<dbReference type="InterPro" id="IPR001937">
    <property type="entry name" value="GalP_UDPtransf1"/>
</dbReference>
<sequence>MLPEKKEKTHRYSELRQDIVSGEWVLIATGRAKRPDQYASRSRQKPASETHCPFEGPRINDKEPILWYPHPESNAKDNFDDWFVQVVENLYPAVTPHEKKTCAIAKQDGLYNTMSGIGYHELIITRPHERSLGEMTPQEAALVVRSYRERYMALGDDECVAYILVFHNHGHEAGASISHPHSQLVALPIVPPDVQRSFHGSAMFYKKFKTCIHCQIIHWERKQKSRIVYENDTFLVITPYAPHGSFELRIYPKEHASHFKYIPEESIEQLGDALSKALGMLHRTLKDPAYNFFIHTTPENEENTDHYHWHFELLPKISTPAGLELGTGLDVIAVAPEQVPGLLNDTI</sequence>
<accession>A0A2M8KXY0</accession>
<gene>
    <name evidence="7" type="ORF">COU90_00790</name>
</gene>
<keyword evidence="1" id="KW-0808">Transferase</keyword>
<dbReference type="AlphaFoldDB" id="A0A2M8KXY0"/>
<keyword evidence="2" id="KW-0548">Nucleotidyltransferase</keyword>
<dbReference type="EMBL" id="PFEF01000003">
    <property type="protein sequence ID" value="PJE64789.1"/>
    <property type="molecule type" value="Genomic_DNA"/>
</dbReference>
<dbReference type="Pfam" id="PF11969">
    <property type="entry name" value="DcpS_C"/>
    <property type="match status" value="1"/>
</dbReference>
<dbReference type="InterPro" id="IPR005849">
    <property type="entry name" value="GalP_Utransf_N"/>
</dbReference>
<feature type="region of interest" description="Disordered" evidence="5">
    <location>
        <begin position="32"/>
        <end position="57"/>
    </location>
</feature>
<keyword evidence="3" id="KW-0119">Carbohydrate metabolism</keyword>
<feature type="active site" description="Tele-UMP-histidine intermediate" evidence="4">
    <location>
        <position position="181"/>
    </location>
</feature>
<reference evidence="8" key="1">
    <citation type="submission" date="2017-09" db="EMBL/GenBank/DDBJ databases">
        <title>Depth-based differentiation of microbial function through sediment-hosted aquifers and enrichment of novel symbionts in the deep terrestrial subsurface.</title>
        <authorList>
            <person name="Probst A.J."/>
            <person name="Ladd B."/>
            <person name="Jarett J.K."/>
            <person name="Geller-Mcgrath D.E."/>
            <person name="Sieber C.M.K."/>
            <person name="Emerson J.B."/>
            <person name="Anantharaman K."/>
            <person name="Thomas B.C."/>
            <person name="Malmstrom R."/>
            <person name="Stieglmeier M."/>
            <person name="Klingl A."/>
            <person name="Woyke T."/>
            <person name="Ryan C.M."/>
            <person name="Banfield J.F."/>
        </authorList>
    </citation>
    <scope>NUCLEOTIDE SEQUENCE [LARGE SCALE GENOMIC DNA]</scope>
</reference>
<dbReference type="InterPro" id="IPR036265">
    <property type="entry name" value="HIT-like_sf"/>
</dbReference>
<protein>
    <recommendedName>
        <fullName evidence="6">Galactose-1-phosphate uridyl transferase N-terminal domain-containing protein</fullName>
    </recommendedName>
</protein>
<dbReference type="Proteomes" id="UP000229098">
    <property type="component" value="Unassembled WGS sequence"/>
</dbReference>
<dbReference type="GO" id="GO:0006012">
    <property type="term" value="P:galactose metabolic process"/>
    <property type="evidence" value="ECO:0007669"/>
    <property type="project" value="InterPro"/>
</dbReference>
<dbReference type="PANTHER" id="PTHR42763">
    <property type="entry name" value="ADP-GLUCOSE PHOSPHORYLASE"/>
    <property type="match status" value="1"/>
</dbReference>
<evidence type="ECO:0000313" key="7">
    <source>
        <dbReference type="EMBL" id="PJE64789.1"/>
    </source>
</evidence>
<name>A0A2M8KXY0_9BACT</name>
<evidence type="ECO:0000256" key="4">
    <source>
        <dbReference type="PIRSR" id="PIRSR000808-1"/>
    </source>
</evidence>
<organism evidence="7 8">
    <name type="scientific">Candidatus Ryanbacteria bacterium CG10_big_fil_rev_8_21_14_0_10_43_42</name>
    <dbReference type="NCBI Taxonomy" id="1974864"/>
    <lineage>
        <taxon>Bacteria</taxon>
        <taxon>Candidatus Ryaniibacteriota</taxon>
    </lineage>
</organism>
<evidence type="ECO:0000256" key="2">
    <source>
        <dbReference type="ARBA" id="ARBA00022695"/>
    </source>
</evidence>
<dbReference type="PANTHER" id="PTHR42763:SF2">
    <property type="entry name" value="ADP-GLUCOSE PHOSPHORYLASE"/>
    <property type="match status" value="1"/>
</dbReference>
<dbReference type="GO" id="GO:0008108">
    <property type="term" value="F:UDP-glucose:hexose-1-phosphate uridylyltransferase activity"/>
    <property type="evidence" value="ECO:0007669"/>
    <property type="project" value="InterPro"/>
</dbReference>
<evidence type="ECO:0000313" key="8">
    <source>
        <dbReference type="Proteomes" id="UP000229098"/>
    </source>
</evidence>
<proteinExistence type="predicted"/>
<evidence type="ECO:0000256" key="5">
    <source>
        <dbReference type="SAM" id="MobiDB-lite"/>
    </source>
</evidence>
<dbReference type="Gene3D" id="3.30.428.10">
    <property type="entry name" value="HIT-like"/>
    <property type="match status" value="2"/>
</dbReference>
<evidence type="ECO:0000256" key="3">
    <source>
        <dbReference type="ARBA" id="ARBA00023277"/>
    </source>
</evidence>
<feature type="domain" description="Galactose-1-phosphate uridyl transferase N-terminal" evidence="6">
    <location>
        <begin position="7"/>
        <end position="191"/>
    </location>
</feature>